<dbReference type="InterPro" id="IPR003159">
    <property type="entry name" value="Lyase_8_central_dom"/>
</dbReference>
<evidence type="ECO:0000256" key="2">
    <source>
        <dbReference type="ARBA" id="ARBA00006699"/>
    </source>
</evidence>
<dbReference type="InterPro" id="IPR004103">
    <property type="entry name" value="Lyase_8_C"/>
</dbReference>
<comment type="similarity">
    <text evidence="2">Belongs to the polysaccharide lyase 8 family.</text>
</comment>
<accession>A0ABV5FC74</accession>
<name>A0ABV5FC74_9FLAO</name>
<dbReference type="InterPro" id="IPR008929">
    <property type="entry name" value="Chondroitin_lyas"/>
</dbReference>
<comment type="cofactor">
    <cofactor evidence="1">
        <name>Ca(2+)</name>
        <dbReference type="ChEBI" id="CHEBI:29108"/>
    </cofactor>
</comment>
<evidence type="ECO:0000313" key="9">
    <source>
        <dbReference type="Proteomes" id="UP001589585"/>
    </source>
</evidence>
<dbReference type="Gene3D" id="2.60.220.10">
    <property type="entry name" value="Polysaccharide lyase family 8-like, C-terminal"/>
    <property type="match status" value="1"/>
</dbReference>
<evidence type="ECO:0000256" key="1">
    <source>
        <dbReference type="ARBA" id="ARBA00001913"/>
    </source>
</evidence>
<dbReference type="SUPFAM" id="SSF49863">
    <property type="entry name" value="Hyaluronate lyase-like, C-terminal domain"/>
    <property type="match status" value="1"/>
</dbReference>
<organism evidence="8 9">
    <name type="scientific">Mariniflexile ostreae</name>
    <dbReference type="NCBI Taxonomy" id="1520892"/>
    <lineage>
        <taxon>Bacteria</taxon>
        <taxon>Pseudomonadati</taxon>
        <taxon>Bacteroidota</taxon>
        <taxon>Flavobacteriia</taxon>
        <taxon>Flavobacteriales</taxon>
        <taxon>Flavobacteriaceae</taxon>
        <taxon>Mariniflexile</taxon>
    </lineage>
</organism>
<keyword evidence="4" id="KW-0106">Calcium</keyword>
<reference evidence="8 9" key="1">
    <citation type="submission" date="2024-09" db="EMBL/GenBank/DDBJ databases">
        <authorList>
            <person name="Sun Q."/>
            <person name="Mori K."/>
        </authorList>
    </citation>
    <scope>NUCLEOTIDE SEQUENCE [LARGE SCALE GENOMIC DNA]</scope>
    <source>
        <strain evidence="8 9">CECT 8622</strain>
    </source>
</reference>
<gene>
    <name evidence="8" type="ORF">ACFFU9_09820</name>
</gene>
<evidence type="ECO:0000256" key="3">
    <source>
        <dbReference type="ARBA" id="ARBA00011245"/>
    </source>
</evidence>
<dbReference type="InterPro" id="IPR011013">
    <property type="entry name" value="Gal_mutarotase_sf_dom"/>
</dbReference>
<evidence type="ECO:0000259" key="6">
    <source>
        <dbReference type="Pfam" id="PF02278"/>
    </source>
</evidence>
<dbReference type="Gene3D" id="2.70.98.10">
    <property type="match status" value="1"/>
</dbReference>
<evidence type="ECO:0000313" key="8">
    <source>
        <dbReference type="EMBL" id="MFB9057037.1"/>
    </source>
</evidence>
<proteinExistence type="inferred from homology"/>
<sequence>MTNKSNAQLSVKEQTVEDFRQFFSKQAYRGHQLTKSKVEQITAKACVELLNNKGQFIDLIEGQKKIEDKKLYLSENKESQVVVSELLEIAFNRMWRIAQTYRGKDYVNYKKDATINKLFKAINNYSNIEASRGQNTAGRFHISCFAIPTAAVNTYFCLFDAMESVEKGMVQEALATQANKNLKQMSYQSWTQPYRNDETDKNPVSVERFQKHVWWVGGNGLGFRSLLPTAAAMSSVEMMDVLSVVAKGGLSSVSQNTYDDAFWTEGFTADGAGWGHGMQCLVWGYPISGTSAALSIIDYFKGTPWAKQLDEENAQSLINYFRGSSWYYYKGFTPPSLGRGSMEYTMDKQESIKTDGMIKSTVDGWLSSYPIAEQQELIDLNEDIKDNQISMQGYPKGYYTGTRWFFNNDNLIKKNLDYYIQVSMASIRCDGIESAHTLADKYNFYTCDGMTYFMKTGSEYNKAIGAWNLTAIPGVTSRQGEDKLLPITNWRGYCSKYNFAAAATSGGKNAACGFIFEKMNASDKKNVNDPIGREDPNTIIYGVKANKAYFMVDDYMVALGAGITNLNPEMEGDIWTTIDQTYYNNEAQFITNGKHSNITGNVSTELKGDTLVWASQKDGFSYAVLPKYTSGSVHLLTETRPTKWKKINKANERHKKMSQEASIFQMYINHGQDIKDAHYAYVVYGGKDAETKVFNNMPLNIIENSTNLQAITWGDNYLGASFYNPNATLKTKEGEISVSAPCALLLEKNNGYYELSLTDAEMNINLKSIEVKTTLPITGEQVSKEGKWHVVSVTMPQGKLCGKPTTVKLNFN</sequence>
<protein>
    <submittedName>
        <fullName evidence="8">Polysaccharide lyase family 8 super-sandwich domain-containing protein</fullName>
    </submittedName>
</protein>
<evidence type="ECO:0000256" key="5">
    <source>
        <dbReference type="ARBA" id="ARBA00023239"/>
    </source>
</evidence>
<dbReference type="SUPFAM" id="SSF48230">
    <property type="entry name" value="Chondroitin AC/alginate lyase"/>
    <property type="match status" value="1"/>
</dbReference>
<dbReference type="Pfam" id="PF02884">
    <property type="entry name" value="Lyase_8_C"/>
    <property type="match status" value="1"/>
</dbReference>
<comment type="caution">
    <text evidence="8">The sequence shown here is derived from an EMBL/GenBank/DDBJ whole genome shotgun (WGS) entry which is preliminary data.</text>
</comment>
<dbReference type="GO" id="GO:0016829">
    <property type="term" value="F:lyase activity"/>
    <property type="evidence" value="ECO:0007669"/>
    <property type="project" value="UniProtKB-KW"/>
</dbReference>
<dbReference type="Pfam" id="PF02278">
    <property type="entry name" value="Lyase_8"/>
    <property type="match status" value="1"/>
</dbReference>
<feature type="domain" description="Polysaccharide lyase family 8 central" evidence="6">
    <location>
        <begin position="403"/>
        <end position="686"/>
    </location>
</feature>
<feature type="domain" description="Polysaccharide lyase family 8 C-terminal" evidence="7">
    <location>
        <begin position="701"/>
        <end position="762"/>
    </location>
</feature>
<dbReference type="RefSeq" id="WP_379861258.1">
    <property type="nucleotide sequence ID" value="NZ_JBHMFC010000040.1"/>
</dbReference>
<dbReference type="Gene3D" id="1.50.10.100">
    <property type="entry name" value="Chondroitin AC/alginate lyase"/>
    <property type="match status" value="1"/>
</dbReference>
<keyword evidence="5 8" id="KW-0456">Lyase</keyword>
<dbReference type="SUPFAM" id="SSF74650">
    <property type="entry name" value="Galactose mutarotase-like"/>
    <property type="match status" value="1"/>
</dbReference>
<evidence type="ECO:0000256" key="4">
    <source>
        <dbReference type="ARBA" id="ARBA00022837"/>
    </source>
</evidence>
<keyword evidence="9" id="KW-1185">Reference proteome</keyword>
<comment type="subunit">
    <text evidence="3">Monomer.</text>
</comment>
<dbReference type="EMBL" id="JBHMFC010000040">
    <property type="protein sequence ID" value="MFB9057037.1"/>
    <property type="molecule type" value="Genomic_DNA"/>
</dbReference>
<dbReference type="InterPro" id="IPR011071">
    <property type="entry name" value="Lyase_8-like_C"/>
</dbReference>
<dbReference type="Proteomes" id="UP001589585">
    <property type="component" value="Unassembled WGS sequence"/>
</dbReference>
<evidence type="ECO:0000259" key="7">
    <source>
        <dbReference type="Pfam" id="PF02884"/>
    </source>
</evidence>
<dbReference type="InterPro" id="IPR014718">
    <property type="entry name" value="GH-type_carb-bd"/>
</dbReference>